<dbReference type="SUPFAM" id="SSF56219">
    <property type="entry name" value="DNase I-like"/>
    <property type="match status" value="1"/>
</dbReference>
<dbReference type="EMBL" id="VEPZ02001720">
    <property type="protein sequence ID" value="KAE8661412.1"/>
    <property type="molecule type" value="Genomic_DNA"/>
</dbReference>
<comment type="caution">
    <text evidence="2">The sequence shown here is derived from an EMBL/GenBank/DDBJ whole genome shotgun (WGS) entry which is preliminary data.</text>
</comment>
<reference evidence="2" key="1">
    <citation type="submission" date="2019-09" db="EMBL/GenBank/DDBJ databases">
        <title>Draft genome information of white flower Hibiscus syriacus.</title>
        <authorList>
            <person name="Kim Y.-M."/>
        </authorList>
    </citation>
    <scope>NUCLEOTIDE SEQUENCE [LARGE SCALE GENOMIC DNA]</scope>
    <source>
        <strain evidence="2">YM2019G1</strain>
    </source>
</reference>
<dbReference type="Gene3D" id="3.60.10.10">
    <property type="entry name" value="Endonuclease/exonuclease/phosphatase"/>
    <property type="match status" value="1"/>
</dbReference>
<dbReference type="InterPro" id="IPR036691">
    <property type="entry name" value="Endo/exonu/phosph_ase_sf"/>
</dbReference>
<organism evidence="2 3">
    <name type="scientific">Hibiscus syriacus</name>
    <name type="common">Rose of Sharon</name>
    <dbReference type="NCBI Taxonomy" id="106335"/>
    <lineage>
        <taxon>Eukaryota</taxon>
        <taxon>Viridiplantae</taxon>
        <taxon>Streptophyta</taxon>
        <taxon>Embryophyta</taxon>
        <taxon>Tracheophyta</taxon>
        <taxon>Spermatophyta</taxon>
        <taxon>Magnoliopsida</taxon>
        <taxon>eudicotyledons</taxon>
        <taxon>Gunneridae</taxon>
        <taxon>Pentapetalae</taxon>
        <taxon>rosids</taxon>
        <taxon>malvids</taxon>
        <taxon>Malvales</taxon>
        <taxon>Malvaceae</taxon>
        <taxon>Malvoideae</taxon>
        <taxon>Hibiscus</taxon>
    </lineage>
</organism>
<evidence type="ECO:0000259" key="1">
    <source>
        <dbReference type="PROSITE" id="PS50878"/>
    </source>
</evidence>
<name>A0A6A2WMG1_HIBSY</name>
<evidence type="ECO:0000313" key="2">
    <source>
        <dbReference type="EMBL" id="KAE8661412.1"/>
    </source>
</evidence>
<dbReference type="Proteomes" id="UP000436088">
    <property type="component" value="Unassembled WGS sequence"/>
</dbReference>
<dbReference type="SUPFAM" id="SSF56672">
    <property type="entry name" value="DNA/RNA polymerases"/>
    <property type="match status" value="1"/>
</dbReference>
<dbReference type="PANTHER" id="PTHR31635">
    <property type="entry name" value="REVERSE TRANSCRIPTASE DOMAIN-CONTAINING PROTEIN-RELATED"/>
    <property type="match status" value="1"/>
</dbReference>
<dbReference type="PROSITE" id="PS50878">
    <property type="entry name" value="RT_POL"/>
    <property type="match status" value="1"/>
</dbReference>
<dbReference type="Pfam" id="PF00078">
    <property type="entry name" value="RVT_1"/>
    <property type="match status" value="1"/>
</dbReference>
<dbReference type="InterPro" id="IPR000477">
    <property type="entry name" value="RT_dom"/>
</dbReference>
<evidence type="ECO:0000313" key="3">
    <source>
        <dbReference type="Proteomes" id="UP000436088"/>
    </source>
</evidence>
<feature type="domain" description="Reverse transcriptase" evidence="1">
    <location>
        <begin position="550"/>
        <end position="822"/>
    </location>
</feature>
<sequence length="825" mass="94626">MSNEEQKEVRDMRGQMSKIMDIVDALAKRKEISAKEKKELDEEDLAMQDIQGITLEQAGPSQSEKSRAITIRINKLSGNTKEMVTTVEVQSKPRGDSHFDSTHISYKKLYEKLLEARDVAPRYVKTWQPPYPNWYDINVRCEYHAKSQGHSIKNCTVFNHRVQHLLDHGILEFEIKDQPSLVTDGPIRLIPKVLNVRVSVGHPERRMFVEFENVEDYSRVLTDYPWMIYGSYLTVQPWEQNIGEIQINAKENPNIKEHKSKLGIGNHIAISIQEKDYNGNQTSRWNFKKKPSHISQITNKENLAPPDNNSPTTNQTQVVKQNNQNQLQAIDQRGKEQPNIITLMETHVSGSKADKIIKDMGYNSSFRVEAQGHSGGIWMLWDNSVEVKILNVSNQYIHVGFRCNNRKCWEYLTAVYASPNPNIIRGDFNCILRVEERIGGSNRKNFSGLKGRDVNGLLMEILKKHVKEFYENLFTRDILSNQNLDDQNLFPELNKDHWDCLDKPIENSEIKEALFSMGPLKAPGLDGFHATFYQTNWDTVGEKVCQLVKQCINEGQLIEGINRTSLVLIPKVDNPETINQFRPINLCQVIYKIITKVIVNRLKPMLPTVISNSQTSFIPGRMITDNIILAQEVVHSMKKKKGMKGWIAIKIDLEKAYDRLDWNFIKNTMEKLGLPNRIMGAIMNCISSTTIQINWNGGLTEPFKPSRGIRQGDPLSPYLFVICIERLAQEIKLAVEKGNWKPIKLSKNGQKVNLQKSSIYYSNNVDAQTRNSFTNKLKIKEVENLGIYLGVPILHNQINRNTYSSIIQRVKDILTEWKAKTLSLA</sequence>
<dbReference type="CDD" id="cd01650">
    <property type="entry name" value="RT_nLTR_like"/>
    <property type="match status" value="1"/>
</dbReference>
<gene>
    <name evidence="2" type="ORF">F3Y22_tig00113725pilonHSYRG00162</name>
</gene>
<proteinExistence type="predicted"/>
<accession>A0A6A2WMG1</accession>
<dbReference type="InterPro" id="IPR043502">
    <property type="entry name" value="DNA/RNA_pol_sf"/>
</dbReference>
<dbReference type="PANTHER" id="PTHR31635:SF196">
    <property type="entry name" value="REVERSE TRANSCRIPTASE DOMAIN-CONTAINING PROTEIN-RELATED"/>
    <property type="match status" value="1"/>
</dbReference>
<keyword evidence="3" id="KW-1185">Reference proteome</keyword>
<protein>
    <recommendedName>
        <fullName evidence="1">Reverse transcriptase domain-containing protein</fullName>
    </recommendedName>
</protein>
<dbReference type="AlphaFoldDB" id="A0A6A2WMG1"/>